<dbReference type="RefSeq" id="WP_212701477.1">
    <property type="nucleotide sequence ID" value="NZ_JADMKU010000010.1"/>
</dbReference>
<comment type="similarity">
    <text evidence="1">Belongs to the LysR transcriptional regulatory family.</text>
</comment>
<evidence type="ECO:0000256" key="1">
    <source>
        <dbReference type="ARBA" id="ARBA00009437"/>
    </source>
</evidence>
<reference evidence="6 7" key="1">
    <citation type="journal article" date="2021" name="Arch. Microbiol.">
        <title>Thalassobius aquimarinus sp. nov., isolated from the Sea of Japan seashore.</title>
        <authorList>
            <person name="Kurilenko V.V."/>
            <person name="Romanenko L.A."/>
            <person name="Chernysheva N.Y."/>
            <person name="Velansky P.V."/>
            <person name="Tekutyeva L.A."/>
            <person name="Isaeva M.P."/>
            <person name="Mikhailov V.V."/>
        </authorList>
    </citation>
    <scope>NUCLEOTIDE SEQUENCE [LARGE SCALE GENOMIC DNA]</scope>
    <source>
        <strain evidence="6 7">KMM 8518</strain>
    </source>
</reference>
<dbReference type="Proteomes" id="UP001195941">
    <property type="component" value="Unassembled WGS sequence"/>
</dbReference>
<dbReference type="Pfam" id="PF00126">
    <property type="entry name" value="HTH_1"/>
    <property type="match status" value="1"/>
</dbReference>
<dbReference type="PROSITE" id="PS50931">
    <property type="entry name" value="HTH_LYSR"/>
    <property type="match status" value="1"/>
</dbReference>
<dbReference type="PRINTS" id="PR00039">
    <property type="entry name" value="HTHLYSR"/>
</dbReference>
<evidence type="ECO:0000256" key="2">
    <source>
        <dbReference type="ARBA" id="ARBA00023015"/>
    </source>
</evidence>
<dbReference type="InterPro" id="IPR000847">
    <property type="entry name" value="LysR_HTH_N"/>
</dbReference>
<evidence type="ECO:0000259" key="5">
    <source>
        <dbReference type="PROSITE" id="PS50931"/>
    </source>
</evidence>
<keyword evidence="7" id="KW-1185">Reference proteome</keyword>
<dbReference type="InterPro" id="IPR036388">
    <property type="entry name" value="WH-like_DNA-bd_sf"/>
</dbReference>
<comment type="caution">
    <text evidence="6">The sequence shown here is derived from an EMBL/GenBank/DDBJ whole genome shotgun (WGS) entry which is preliminary data.</text>
</comment>
<dbReference type="SUPFAM" id="SSF46785">
    <property type="entry name" value="Winged helix' DNA-binding domain"/>
    <property type="match status" value="1"/>
</dbReference>
<dbReference type="InterPro" id="IPR005119">
    <property type="entry name" value="LysR_subst-bd"/>
</dbReference>
<sequence length="309" mass="34471">MVLPNLSKRIRMRHLRCFLAVVKLGSVTRAAEALGTVQPSVSRSLRELEEELGASLFNRTPTGLELNAAGRTLFTFVNAGLQQVDRGFDALREELEDRHISAYVLPNVMQSVMPGAVRRFKAQYPDIDLRFAAIHSGQMAQQLRDGGVEFGFGRMIQTEQMRGMNFEYLYSEPLIFFTRPGHPLASTNNLTVHDLDRFQVVLPSQKTIIRAEIDRFAISQGLPRFSSQIETLSPEFTRAYVMMSDAIAAFPLGAMRDWVNRGEIMPLDIGGDQLIGSVGITTMPDKVFSAPTDVLVQAIRNEVHDQGLS</sequence>
<evidence type="ECO:0000256" key="3">
    <source>
        <dbReference type="ARBA" id="ARBA00023125"/>
    </source>
</evidence>
<dbReference type="InterPro" id="IPR050950">
    <property type="entry name" value="HTH-type_LysR_regulators"/>
</dbReference>
<organism evidence="6 7">
    <name type="scientific">Thalassovita aquimarina</name>
    <dbReference type="NCBI Taxonomy" id="2785917"/>
    <lineage>
        <taxon>Bacteria</taxon>
        <taxon>Pseudomonadati</taxon>
        <taxon>Pseudomonadota</taxon>
        <taxon>Alphaproteobacteria</taxon>
        <taxon>Rhodobacterales</taxon>
        <taxon>Roseobacteraceae</taxon>
        <taxon>Thalassovita</taxon>
    </lineage>
</organism>
<dbReference type="InterPro" id="IPR036390">
    <property type="entry name" value="WH_DNA-bd_sf"/>
</dbReference>
<dbReference type="EMBL" id="JADMKU010000010">
    <property type="protein sequence ID" value="MBR9651963.1"/>
    <property type="molecule type" value="Genomic_DNA"/>
</dbReference>
<protein>
    <submittedName>
        <fullName evidence="6">LysR family transcriptional regulator</fullName>
    </submittedName>
</protein>
<dbReference type="SUPFAM" id="SSF53850">
    <property type="entry name" value="Periplasmic binding protein-like II"/>
    <property type="match status" value="1"/>
</dbReference>
<proteinExistence type="inferred from homology"/>
<evidence type="ECO:0000313" key="6">
    <source>
        <dbReference type="EMBL" id="MBR9651963.1"/>
    </source>
</evidence>
<accession>A0ABS5HTP7</accession>
<gene>
    <name evidence="6" type="ORF">IT775_12605</name>
</gene>
<keyword evidence="4" id="KW-0804">Transcription</keyword>
<dbReference type="Pfam" id="PF03466">
    <property type="entry name" value="LysR_substrate"/>
    <property type="match status" value="1"/>
</dbReference>
<name>A0ABS5HTP7_9RHOB</name>
<dbReference type="Gene3D" id="1.10.10.10">
    <property type="entry name" value="Winged helix-like DNA-binding domain superfamily/Winged helix DNA-binding domain"/>
    <property type="match status" value="1"/>
</dbReference>
<feature type="domain" description="HTH lysR-type" evidence="5">
    <location>
        <begin position="10"/>
        <end position="67"/>
    </location>
</feature>
<keyword evidence="2" id="KW-0805">Transcription regulation</keyword>
<dbReference type="PANTHER" id="PTHR30419">
    <property type="entry name" value="HTH-TYPE TRANSCRIPTIONAL REGULATOR YBHD"/>
    <property type="match status" value="1"/>
</dbReference>
<keyword evidence="3" id="KW-0238">DNA-binding</keyword>
<dbReference type="PANTHER" id="PTHR30419:SF8">
    <property type="entry name" value="NITROGEN ASSIMILATION TRANSCRIPTIONAL ACTIVATOR-RELATED"/>
    <property type="match status" value="1"/>
</dbReference>
<evidence type="ECO:0000313" key="7">
    <source>
        <dbReference type="Proteomes" id="UP001195941"/>
    </source>
</evidence>
<evidence type="ECO:0000256" key="4">
    <source>
        <dbReference type="ARBA" id="ARBA00023163"/>
    </source>
</evidence>
<dbReference type="Gene3D" id="3.40.190.10">
    <property type="entry name" value="Periplasmic binding protein-like II"/>
    <property type="match status" value="2"/>
</dbReference>